<dbReference type="AlphaFoldDB" id="A0A8C6SLT8"/>
<evidence type="ECO:0000256" key="4">
    <source>
        <dbReference type="ARBA" id="ARBA00023163"/>
    </source>
</evidence>
<feature type="region of interest" description="Disordered" evidence="7">
    <location>
        <begin position="12"/>
        <end position="50"/>
    </location>
</feature>
<feature type="compositionally biased region" description="Polar residues" evidence="7">
    <location>
        <begin position="14"/>
        <end position="35"/>
    </location>
</feature>
<evidence type="ECO:0000256" key="6">
    <source>
        <dbReference type="PROSITE-ProRule" id="PRU00320"/>
    </source>
</evidence>
<dbReference type="Gene3D" id="1.10.10.60">
    <property type="entry name" value="Homeodomain-like"/>
    <property type="match status" value="1"/>
</dbReference>
<proteinExistence type="predicted"/>
<reference evidence="9" key="2">
    <citation type="submission" date="2025-09" db="UniProtKB">
        <authorList>
            <consortium name="Ensembl"/>
        </authorList>
    </citation>
    <scope>IDENTIFICATION</scope>
</reference>
<dbReference type="PROSITE" id="PS50960">
    <property type="entry name" value="HTH_PSQ"/>
    <property type="match status" value="1"/>
</dbReference>
<evidence type="ECO:0000256" key="2">
    <source>
        <dbReference type="ARBA" id="ARBA00023015"/>
    </source>
</evidence>
<dbReference type="PANTHER" id="PTHR21545">
    <property type="entry name" value="TRANSCRIPTION FACTOR MLR1/2"/>
    <property type="match status" value="1"/>
</dbReference>
<evidence type="ECO:0000256" key="3">
    <source>
        <dbReference type="ARBA" id="ARBA00023125"/>
    </source>
</evidence>
<dbReference type="SUPFAM" id="SSF46689">
    <property type="entry name" value="Homeodomain-like"/>
    <property type="match status" value="1"/>
</dbReference>
<keyword evidence="5 6" id="KW-0539">Nucleus</keyword>
<dbReference type="PANTHER" id="PTHR21545:SF14">
    <property type="entry name" value="LIGAND-DEPENDENT COREPRESSOR"/>
    <property type="match status" value="1"/>
</dbReference>
<reference evidence="9" key="1">
    <citation type="submission" date="2025-08" db="UniProtKB">
        <authorList>
            <consortium name="Ensembl"/>
        </authorList>
    </citation>
    <scope>IDENTIFICATION</scope>
</reference>
<dbReference type="GO" id="GO:0005634">
    <property type="term" value="C:nucleus"/>
    <property type="evidence" value="ECO:0007669"/>
    <property type="project" value="UniProtKB-SubCell"/>
</dbReference>
<dbReference type="InterPro" id="IPR009057">
    <property type="entry name" value="Homeodomain-like_sf"/>
</dbReference>
<feature type="DNA-binding region" description="H-T-H motif" evidence="6">
    <location>
        <begin position="326"/>
        <end position="346"/>
    </location>
</feature>
<keyword evidence="10" id="KW-1185">Reference proteome</keyword>
<organism evidence="9 10">
    <name type="scientific">Neogobius melanostomus</name>
    <name type="common">round goby</name>
    <dbReference type="NCBI Taxonomy" id="47308"/>
    <lineage>
        <taxon>Eukaryota</taxon>
        <taxon>Metazoa</taxon>
        <taxon>Chordata</taxon>
        <taxon>Craniata</taxon>
        <taxon>Vertebrata</taxon>
        <taxon>Euteleostomi</taxon>
        <taxon>Actinopterygii</taxon>
        <taxon>Neopterygii</taxon>
        <taxon>Teleostei</taxon>
        <taxon>Neoteleostei</taxon>
        <taxon>Acanthomorphata</taxon>
        <taxon>Gobiaria</taxon>
        <taxon>Gobiiformes</taxon>
        <taxon>Gobioidei</taxon>
        <taxon>Gobiidae</taxon>
        <taxon>Benthophilinae</taxon>
        <taxon>Neogobiini</taxon>
        <taxon>Neogobius</taxon>
    </lineage>
</organism>
<keyword evidence="2" id="KW-0805">Transcription regulation</keyword>
<evidence type="ECO:0000313" key="10">
    <source>
        <dbReference type="Proteomes" id="UP000694523"/>
    </source>
</evidence>
<evidence type="ECO:0000256" key="1">
    <source>
        <dbReference type="ARBA" id="ARBA00004123"/>
    </source>
</evidence>
<dbReference type="FunFam" id="1.10.10.60:FF:000019">
    <property type="entry name" value="Ligand-dependent corepressor isoform 1"/>
    <property type="match status" value="1"/>
</dbReference>
<feature type="compositionally biased region" description="Low complexity" evidence="7">
    <location>
        <begin position="36"/>
        <end position="50"/>
    </location>
</feature>
<sequence>LQRMIRQFAAEYTSKASAQPQDSPDSLPLSDQNLTSAQPLCSSPAAPSLSSAHNLNPVLSKLLMIDQDAPLDLTIRKPPAEPTEQDGVLDLSIKKNRNSSFTPNRSSCFSPITLTPKGRSLRADGQVGLLMRSRQDGRRENIGHSTHYKSSPLLFHTLCTSKRRCNGSPSWKTETNGTILKLKNNDMNEHLKDIPKLLEIAGLLSKSFARNSDGKDHKLSLCNSAFDLKIPQVRSMNGTPDQPWEPPSTEYSGVRCENSLGKKLHSILPHKKHINGLNGTGLERNTGLLATSVETQPRKKRGRYRQYNTELLEEAIVVVMSGKMSVSKAQTIYGIPHSTLEYKVKERLGTLKNPPKKKLRLMGQVEERDGVCVQTMPAFTPIAFQIHLDRI</sequence>
<evidence type="ECO:0000256" key="7">
    <source>
        <dbReference type="SAM" id="MobiDB-lite"/>
    </source>
</evidence>
<dbReference type="Pfam" id="PF05225">
    <property type="entry name" value="HTH_psq"/>
    <property type="match status" value="1"/>
</dbReference>
<dbReference type="Ensembl" id="ENSNMLT00000006514.1">
    <property type="protein sequence ID" value="ENSNMLP00000005672.1"/>
    <property type="gene ID" value="ENSNMLG00000004176.1"/>
</dbReference>
<protein>
    <recommendedName>
        <fullName evidence="8">HTH psq-type domain-containing protein</fullName>
    </recommendedName>
</protein>
<dbReference type="GO" id="GO:0003677">
    <property type="term" value="F:DNA binding"/>
    <property type="evidence" value="ECO:0007669"/>
    <property type="project" value="UniProtKB-UniRule"/>
</dbReference>
<dbReference type="InterPro" id="IPR007889">
    <property type="entry name" value="HTH_Psq"/>
</dbReference>
<keyword evidence="3 6" id="KW-0238">DNA-binding</keyword>
<name>A0A8C6SLT8_9GOBI</name>
<dbReference type="Proteomes" id="UP000694523">
    <property type="component" value="Unplaced"/>
</dbReference>
<keyword evidence="4" id="KW-0804">Transcription</keyword>
<evidence type="ECO:0000313" key="9">
    <source>
        <dbReference type="Ensembl" id="ENSNMLP00000005672.1"/>
    </source>
</evidence>
<accession>A0A8C6SLT8</accession>
<feature type="domain" description="HTH psq-type" evidence="8">
    <location>
        <begin position="298"/>
        <end position="350"/>
    </location>
</feature>
<comment type="subcellular location">
    <subcellularLocation>
        <location evidence="1 6">Nucleus</location>
    </subcellularLocation>
</comment>
<dbReference type="GO" id="GO:0006357">
    <property type="term" value="P:regulation of transcription by RNA polymerase II"/>
    <property type="evidence" value="ECO:0007669"/>
    <property type="project" value="TreeGrafter"/>
</dbReference>
<evidence type="ECO:0000256" key="5">
    <source>
        <dbReference type="ARBA" id="ARBA00023242"/>
    </source>
</evidence>
<evidence type="ECO:0000259" key="8">
    <source>
        <dbReference type="PROSITE" id="PS50960"/>
    </source>
</evidence>